<evidence type="ECO:0000256" key="1">
    <source>
        <dbReference type="SAM" id="MobiDB-lite"/>
    </source>
</evidence>
<proteinExistence type="predicted"/>
<dbReference type="Proteomes" id="UP000299102">
    <property type="component" value="Unassembled WGS sequence"/>
</dbReference>
<feature type="region of interest" description="Disordered" evidence="1">
    <location>
        <begin position="198"/>
        <end position="223"/>
    </location>
</feature>
<protein>
    <submittedName>
        <fullName evidence="2">Uncharacterized protein</fullName>
    </submittedName>
</protein>
<evidence type="ECO:0000313" key="3">
    <source>
        <dbReference type="Proteomes" id="UP000299102"/>
    </source>
</evidence>
<dbReference type="AlphaFoldDB" id="A0A4C1YAN3"/>
<feature type="region of interest" description="Disordered" evidence="1">
    <location>
        <begin position="144"/>
        <end position="165"/>
    </location>
</feature>
<dbReference type="EMBL" id="BGZK01001128">
    <property type="protein sequence ID" value="GBP71984.1"/>
    <property type="molecule type" value="Genomic_DNA"/>
</dbReference>
<feature type="compositionally biased region" description="Basic and acidic residues" evidence="1">
    <location>
        <begin position="144"/>
        <end position="163"/>
    </location>
</feature>
<gene>
    <name evidence="2" type="ORF">EVAR_45299_1</name>
</gene>
<accession>A0A4C1YAN3</accession>
<name>A0A4C1YAN3_EUMVA</name>
<sequence length="264" mass="30248">MTPKLKRFGNSHKVNNRLLRFEWKKSSVENYLVIQKVPDCPPDRGMFEEIIRHDAEAARATLVGSFSGNLDGRGRRDTSERIPIQFGRPEIIIPTDARVAALLGVRAARVQKSDTRSKLRNRFVLEIELHHTRQANWIYGRHERNQDDARGSHFERTQRERQRNINGSVRVSWKISEPPRSDVDRKYRRVVTVSADGFHPVSESSGEPTPPPSSHDLLPTASSRSRERPWIAVTYIYSGGSHARLPLDNTMKKMCMIFVKSAND</sequence>
<organism evidence="2 3">
    <name type="scientific">Eumeta variegata</name>
    <name type="common">Bagworm moth</name>
    <name type="synonym">Eumeta japonica</name>
    <dbReference type="NCBI Taxonomy" id="151549"/>
    <lineage>
        <taxon>Eukaryota</taxon>
        <taxon>Metazoa</taxon>
        <taxon>Ecdysozoa</taxon>
        <taxon>Arthropoda</taxon>
        <taxon>Hexapoda</taxon>
        <taxon>Insecta</taxon>
        <taxon>Pterygota</taxon>
        <taxon>Neoptera</taxon>
        <taxon>Endopterygota</taxon>
        <taxon>Lepidoptera</taxon>
        <taxon>Glossata</taxon>
        <taxon>Ditrysia</taxon>
        <taxon>Tineoidea</taxon>
        <taxon>Psychidae</taxon>
        <taxon>Oiketicinae</taxon>
        <taxon>Eumeta</taxon>
    </lineage>
</organism>
<evidence type="ECO:0000313" key="2">
    <source>
        <dbReference type="EMBL" id="GBP71984.1"/>
    </source>
</evidence>
<keyword evidence="3" id="KW-1185">Reference proteome</keyword>
<comment type="caution">
    <text evidence="2">The sequence shown here is derived from an EMBL/GenBank/DDBJ whole genome shotgun (WGS) entry which is preliminary data.</text>
</comment>
<reference evidence="2 3" key="1">
    <citation type="journal article" date="2019" name="Commun. Biol.">
        <title>The bagworm genome reveals a unique fibroin gene that provides high tensile strength.</title>
        <authorList>
            <person name="Kono N."/>
            <person name="Nakamura H."/>
            <person name="Ohtoshi R."/>
            <person name="Tomita M."/>
            <person name="Numata K."/>
            <person name="Arakawa K."/>
        </authorList>
    </citation>
    <scope>NUCLEOTIDE SEQUENCE [LARGE SCALE GENOMIC DNA]</scope>
</reference>